<keyword evidence="1" id="KW-0677">Repeat</keyword>
<dbReference type="GO" id="GO:0006270">
    <property type="term" value="P:DNA replication initiation"/>
    <property type="evidence" value="ECO:0007669"/>
    <property type="project" value="TreeGrafter"/>
</dbReference>
<feature type="non-terminal residue" evidence="4">
    <location>
        <position position="1"/>
    </location>
</feature>
<dbReference type="InterPro" id="IPR001357">
    <property type="entry name" value="BRCT_dom"/>
</dbReference>
<dbReference type="CDD" id="cd17727">
    <property type="entry name" value="BRCT_TopBP1_rpt6"/>
    <property type="match status" value="1"/>
</dbReference>
<feature type="domain" description="BRCT" evidence="3">
    <location>
        <begin position="228"/>
        <end position="319"/>
    </location>
</feature>
<feature type="compositionally biased region" description="Acidic residues" evidence="2">
    <location>
        <begin position="353"/>
        <end position="367"/>
    </location>
</feature>
<dbReference type="PANTHER" id="PTHR13561">
    <property type="entry name" value="DNA REPLICATION REGULATOR DPB11-RELATED"/>
    <property type="match status" value="1"/>
</dbReference>
<dbReference type="Proteomes" id="UP000614263">
    <property type="component" value="Unassembled WGS sequence"/>
</dbReference>
<dbReference type="SUPFAM" id="SSF52113">
    <property type="entry name" value="BRCT domain"/>
    <property type="match status" value="2"/>
</dbReference>
<accession>A0A852AZ52</accession>
<dbReference type="SMART" id="SM00292">
    <property type="entry name" value="BRCT"/>
    <property type="match status" value="1"/>
</dbReference>
<dbReference type="Pfam" id="PF00533">
    <property type="entry name" value="BRCT"/>
    <property type="match status" value="1"/>
</dbReference>
<feature type="non-terminal residue" evidence="4">
    <location>
        <position position="456"/>
    </location>
</feature>
<evidence type="ECO:0000259" key="3">
    <source>
        <dbReference type="PROSITE" id="PS50172"/>
    </source>
</evidence>
<sequence length="456" mass="50194">RVQEFFVRKASAKKGMFASTHLVVREPNGSKYEAAKKWNLPAVSVAWLLQSARTGKREDESKFLVENAEVEDTESFITQLSKTPATVRSSDSEQHIHLLEAGKKGPVTPLDINRFQSKAFQAVISHHTGKTTPVAQGGPLQKEPSLNLDTPSKFLSENKLFKPSFDVKDALEALATPRGPEQRTRKPSTPLSEVIGRNLKLALASSTMHAAALTSSPQLAAAQPEVVGNLGPLADAVIYVSKKLSKRQRELNAVAASLGADYRWCFDETVTHFIYKGGQNDNNKEYKSVKERGIHIVSEHWLLESARECKRLPESLFPHTYNPKMSLDISAVQDIRLSSSSSKPLSSGKPAEENEIIPVDEDDAEDDVATNQIKERVTVGEEQIVASESKGVLTQALEMRENFQRQLQELMSATSLVKPQGQRGSLSRSSFDGSPATPDSARSVRNGRSRVLEALR</sequence>
<comment type="caution">
    <text evidence="4">The sequence shown here is derived from an EMBL/GenBank/DDBJ whole genome shotgun (WGS) entry which is preliminary data.</text>
</comment>
<dbReference type="Pfam" id="PF12738">
    <property type="entry name" value="PTCB-BRCT"/>
    <property type="match status" value="1"/>
</dbReference>
<feature type="compositionally biased region" description="Low complexity" evidence="2">
    <location>
        <begin position="339"/>
        <end position="349"/>
    </location>
</feature>
<organism evidence="4 5">
    <name type="scientific">Chloropsis cyanopogon</name>
    <dbReference type="NCBI Taxonomy" id="1218682"/>
    <lineage>
        <taxon>Eukaryota</taxon>
        <taxon>Metazoa</taxon>
        <taxon>Chordata</taxon>
        <taxon>Craniata</taxon>
        <taxon>Vertebrata</taxon>
        <taxon>Euteleostomi</taxon>
        <taxon>Archelosauria</taxon>
        <taxon>Archosauria</taxon>
        <taxon>Dinosauria</taxon>
        <taxon>Saurischia</taxon>
        <taxon>Theropoda</taxon>
        <taxon>Coelurosauria</taxon>
        <taxon>Aves</taxon>
        <taxon>Neognathae</taxon>
        <taxon>Neoaves</taxon>
        <taxon>Telluraves</taxon>
        <taxon>Australaves</taxon>
        <taxon>Passeriformes</taxon>
        <taxon>Corvoidea</taxon>
        <taxon>Irenidae</taxon>
        <taxon>Chloropsis</taxon>
    </lineage>
</organism>
<reference evidence="4" key="1">
    <citation type="submission" date="2019-10" db="EMBL/GenBank/DDBJ databases">
        <title>Bird 10,000 Genomes (B10K) Project - Family phase.</title>
        <authorList>
            <person name="Zhang G."/>
        </authorList>
    </citation>
    <scope>NUCLEOTIDE SEQUENCE</scope>
    <source>
        <strain evidence="4">B10K-DU-002-57</strain>
        <tissue evidence="4">Muscle</tissue>
    </source>
</reference>
<feature type="domain" description="BRCT" evidence="3">
    <location>
        <begin position="19"/>
        <end position="65"/>
    </location>
</feature>
<dbReference type="InterPro" id="IPR036420">
    <property type="entry name" value="BRCT_dom_sf"/>
</dbReference>
<protein>
    <submittedName>
        <fullName evidence="4">TOPB1 protein</fullName>
    </submittedName>
</protein>
<proteinExistence type="predicted"/>
<dbReference type="GO" id="GO:0007095">
    <property type="term" value="P:mitotic G2 DNA damage checkpoint signaling"/>
    <property type="evidence" value="ECO:0007669"/>
    <property type="project" value="TreeGrafter"/>
</dbReference>
<dbReference type="FunFam" id="3.40.50.10190:FF:000023">
    <property type="entry name" value="DNA topoisomerase II binding protein 1"/>
    <property type="match status" value="1"/>
</dbReference>
<evidence type="ECO:0000313" key="5">
    <source>
        <dbReference type="Proteomes" id="UP000614263"/>
    </source>
</evidence>
<feature type="compositionally biased region" description="Polar residues" evidence="2">
    <location>
        <begin position="415"/>
        <end position="432"/>
    </location>
</feature>
<dbReference type="AlphaFoldDB" id="A0A852AZ52"/>
<feature type="region of interest" description="Disordered" evidence="2">
    <location>
        <begin position="339"/>
        <end position="367"/>
    </location>
</feature>
<dbReference type="GO" id="GO:0033314">
    <property type="term" value="P:mitotic DNA replication checkpoint signaling"/>
    <property type="evidence" value="ECO:0007669"/>
    <property type="project" value="TreeGrafter"/>
</dbReference>
<dbReference type="PROSITE" id="PS50172">
    <property type="entry name" value="BRCT"/>
    <property type="match status" value="2"/>
</dbReference>
<feature type="region of interest" description="Disordered" evidence="2">
    <location>
        <begin position="415"/>
        <end position="456"/>
    </location>
</feature>
<dbReference type="EMBL" id="WEZZ01015060">
    <property type="protein sequence ID" value="NXP61471.1"/>
    <property type="molecule type" value="Genomic_DNA"/>
</dbReference>
<dbReference type="PANTHER" id="PTHR13561:SF20">
    <property type="entry name" value="DNA TOPOISOMERASE 2-BINDING PROTEIN 1"/>
    <property type="match status" value="1"/>
</dbReference>
<gene>
    <name evidence="4" type="primary">Topbp1</name>
    <name evidence="4" type="ORF">CHLCYA_R13914</name>
</gene>
<evidence type="ECO:0000256" key="2">
    <source>
        <dbReference type="SAM" id="MobiDB-lite"/>
    </source>
</evidence>
<evidence type="ECO:0000256" key="1">
    <source>
        <dbReference type="ARBA" id="ARBA00022737"/>
    </source>
</evidence>
<name>A0A852AZ52_9CORV</name>
<dbReference type="Gene3D" id="3.40.50.10190">
    <property type="entry name" value="BRCT domain"/>
    <property type="match status" value="2"/>
</dbReference>
<evidence type="ECO:0000313" key="4">
    <source>
        <dbReference type="EMBL" id="NXP61471.1"/>
    </source>
</evidence>
<keyword evidence="5" id="KW-1185">Reference proteome</keyword>